<evidence type="ECO:0000256" key="5">
    <source>
        <dbReference type="ARBA" id="ARBA00022989"/>
    </source>
</evidence>
<comment type="similarity">
    <text evidence="7">Belongs to the DVL/RTFL small polypeptides family.</text>
</comment>
<evidence type="ECO:0000313" key="9">
    <source>
        <dbReference type="EMBL" id="MED6119031.1"/>
    </source>
</evidence>
<evidence type="ECO:0000256" key="4">
    <source>
        <dbReference type="ARBA" id="ARBA00022692"/>
    </source>
</evidence>
<feature type="compositionally biased region" description="Low complexity" evidence="8">
    <location>
        <begin position="47"/>
        <end position="82"/>
    </location>
</feature>
<dbReference type="Proteomes" id="UP001341840">
    <property type="component" value="Unassembled WGS sequence"/>
</dbReference>
<keyword evidence="3" id="KW-1003">Cell membrane</keyword>
<dbReference type="PANTHER" id="PTHR47596:SF2">
    <property type="entry name" value="SMALL POLYPEPTIDE DEVIL 9"/>
    <property type="match status" value="1"/>
</dbReference>
<accession>A0ABU6R645</accession>
<evidence type="ECO:0000256" key="8">
    <source>
        <dbReference type="SAM" id="MobiDB-lite"/>
    </source>
</evidence>
<evidence type="ECO:0000256" key="6">
    <source>
        <dbReference type="ARBA" id="ARBA00023136"/>
    </source>
</evidence>
<name>A0ABU6R645_9FABA</name>
<evidence type="ECO:0000256" key="7">
    <source>
        <dbReference type="ARBA" id="ARBA00024340"/>
    </source>
</evidence>
<keyword evidence="6" id="KW-0472">Membrane</keyword>
<feature type="compositionally biased region" description="Basic and acidic residues" evidence="8">
    <location>
        <begin position="1"/>
        <end position="13"/>
    </location>
</feature>
<protein>
    <submittedName>
        <fullName evidence="9">Uncharacterized protein</fullName>
    </submittedName>
</protein>
<dbReference type="PANTHER" id="PTHR47596">
    <property type="entry name" value="DVL13"/>
    <property type="match status" value="1"/>
</dbReference>
<keyword evidence="5" id="KW-1133">Transmembrane helix</keyword>
<dbReference type="EMBL" id="JASCZI010030226">
    <property type="protein sequence ID" value="MED6119031.1"/>
    <property type="molecule type" value="Genomic_DNA"/>
</dbReference>
<evidence type="ECO:0000313" key="10">
    <source>
        <dbReference type="Proteomes" id="UP001341840"/>
    </source>
</evidence>
<feature type="compositionally biased region" description="Low complexity" evidence="8">
    <location>
        <begin position="14"/>
        <end position="39"/>
    </location>
</feature>
<keyword evidence="10" id="KW-1185">Reference proteome</keyword>
<proteinExistence type="inferred from homology"/>
<evidence type="ECO:0000256" key="2">
    <source>
        <dbReference type="ARBA" id="ARBA00022473"/>
    </source>
</evidence>
<evidence type="ECO:0000256" key="3">
    <source>
        <dbReference type="ARBA" id="ARBA00022475"/>
    </source>
</evidence>
<comment type="caution">
    <text evidence="9">The sequence shown here is derived from an EMBL/GenBank/DDBJ whole genome shotgun (WGS) entry which is preliminary data.</text>
</comment>
<comment type="subcellular location">
    <subcellularLocation>
        <location evidence="1">Cell membrane</location>
        <topology evidence="1">Single-pass membrane protein</topology>
    </subcellularLocation>
</comment>
<keyword evidence="4" id="KW-0812">Transmembrane</keyword>
<organism evidence="9 10">
    <name type="scientific">Stylosanthes scabra</name>
    <dbReference type="NCBI Taxonomy" id="79078"/>
    <lineage>
        <taxon>Eukaryota</taxon>
        <taxon>Viridiplantae</taxon>
        <taxon>Streptophyta</taxon>
        <taxon>Embryophyta</taxon>
        <taxon>Tracheophyta</taxon>
        <taxon>Spermatophyta</taxon>
        <taxon>Magnoliopsida</taxon>
        <taxon>eudicotyledons</taxon>
        <taxon>Gunneridae</taxon>
        <taxon>Pentapetalae</taxon>
        <taxon>rosids</taxon>
        <taxon>fabids</taxon>
        <taxon>Fabales</taxon>
        <taxon>Fabaceae</taxon>
        <taxon>Papilionoideae</taxon>
        <taxon>50 kb inversion clade</taxon>
        <taxon>dalbergioids sensu lato</taxon>
        <taxon>Dalbergieae</taxon>
        <taxon>Pterocarpus clade</taxon>
        <taxon>Stylosanthes</taxon>
    </lineage>
</organism>
<evidence type="ECO:0000256" key="1">
    <source>
        <dbReference type="ARBA" id="ARBA00004162"/>
    </source>
</evidence>
<reference evidence="9 10" key="1">
    <citation type="journal article" date="2023" name="Plants (Basel)">
        <title>Bridging the Gap: Combining Genomics and Transcriptomics Approaches to Understand Stylosanthes scabra, an Orphan Legume from the Brazilian Caatinga.</title>
        <authorList>
            <person name="Ferreira-Neto J.R.C."/>
            <person name="da Silva M.D."/>
            <person name="Binneck E."/>
            <person name="de Melo N.F."/>
            <person name="da Silva R.H."/>
            <person name="de Melo A.L.T.M."/>
            <person name="Pandolfi V."/>
            <person name="Bustamante F.O."/>
            <person name="Brasileiro-Vidal A.C."/>
            <person name="Benko-Iseppon A.M."/>
        </authorList>
    </citation>
    <scope>NUCLEOTIDE SEQUENCE [LARGE SCALE GENOMIC DNA]</scope>
    <source>
        <tissue evidence="9">Leaves</tissue>
    </source>
</reference>
<keyword evidence="2" id="KW-0217">Developmental protein</keyword>
<dbReference type="Pfam" id="PF08137">
    <property type="entry name" value="DVL"/>
    <property type="match status" value="1"/>
</dbReference>
<sequence length="117" mass="12988">MDGKWKKVSKKETPTTSSSSKSLLFSRSFSTRSTTSNSPLLTRSISHKSTSSSSSSNKCTNNNINLQRSFSQKNTSSSSSASIGRKCTNIAKEQKARFYIMRRCVAMLVCWHKHGDP</sequence>
<feature type="region of interest" description="Disordered" evidence="8">
    <location>
        <begin position="1"/>
        <end position="86"/>
    </location>
</feature>
<dbReference type="InterPro" id="IPR012552">
    <property type="entry name" value="DVL"/>
</dbReference>
<dbReference type="InterPro" id="IPR052692">
    <property type="entry name" value="DVL_RTFL_polypeptides"/>
</dbReference>
<gene>
    <name evidence="9" type="ORF">PIB30_117186</name>
</gene>